<evidence type="ECO:0000313" key="1">
    <source>
        <dbReference type="EMBL" id="KAK8073161.1"/>
    </source>
</evidence>
<reference evidence="1 2" key="1">
    <citation type="submission" date="2023-01" db="EMBL/GenBank/DDBJ databases">
        <title>Analysis of 21 Apiospora genomes using comparative genomics revels a genus with tremendous synthesis potential of carbohydrate active enzymes and secondary metabolites.</title>
        <authorList>
            <person name="Sorensen T."/>
        </authorList>
    </citation>
    <scope>NUCLEOTIDE SEQUENCE [LARGE SCALE GENOMIC DNA]</scope>
    <source>
        <strain evidence="1 2">CBS 83171</strain>
    </source>
</reference>
<sequence>MGSCTCVRSLARSFDSGSQCYGYSDGYPRHLLEPSRFVLLEFYETGCPGEGQGDSASTNTKAGSEIDEVWCGSVPTSHNVVATNAGNMDVWLFSDWLCEHEVAHIGQDGCTVAPSNYVVEAVRVLPKKK</sequence>
<accession>A0ABR1VS84</accession>
<protein>
    <submittedName>
        <fullName evidence="1">Uncharacterized protein</fullName>
    </submittedName>
</protein>
<dbReference type="EMBL" id="JAQQWM010000003">
    <property type="protein sequence ID" value="KAK8073161.1"/>
    <property type="molecule type" value="Genomic_DNA"/>
</dbReference>
<gene>
    <name evidence="1" type="ORF">PG996_006509</name>
</gene>
<keyword evidence="2" id="KW-1185">Reference proteome</keyword>
<comment type="caution">
    <text evidence="1">The sequence shown here is derived from an EMBL/GenBank/DDBJ whole genome shotgun (WGS) entry which is preliminary data.</text>
</comment>
<name>A0ABR1VS84_9PEZI</name>
<evidence type="ECO:0000313" key="2">
    <source>
        <dbReference type="Proteomes" id="UP001446871"/>
    </source>
</evidence>
<organism evidence="1 2">
    <name type="scientific">Apiospora saccharicola</name>
    <dbReference type="NCBI Taxonomy" id="335842"/>
    <lineage>
        <taxon>Eukaryota</taxon>
        <taxon>Fungi</taxon>
        <taxon>Dikarya</taxon>
        <taxon>Ascomycota</taxon>
        <taxon>Pezizomycotina</taxon>
        <taxon>Sordariomycetes</taxon>
        <taxon>Xylariomycetidae</taxon>
        <taxon>Amphisphaeriales</taxon>
        <taxon>Apiosporaceae</taxon>
        <taxon>Apiospora</taxon>
    </lineage>
</organism>
<dbReference type="Proteomes" id="UP001446871">
    <property type="component" value="Unassembled WGS sequence"/>
</dbReference>
<proteinExistence type="predicted"/>